<reference evidence="3" key="1">
    <citation type="submission" date="2015-02" db="EMBL/GenBank/DDBJ databases">
        <title>Pyrococcus kukulkanii sp. nov., a novel hyperthermophilic archaeon isolated from a deep-sea hydrothermal vent at the Guaymas Basin.</title>
        <authorList>
            <person name="Oger P.M."/>
            <person name="Callac N."/>
            <person name="Jebbar M."/>
            <person name="Godfroy A."/>
        </authorList>
    </citation>
    <scope>NUCLEOTIDE SEQUENCE [LARGE SCALE GENOMIC DNA]</scope>
    <source>
        <strain evidence="3">NCB100</strain>
    </source>
</reference>
<dbReference type="PATRIC" id="fig|1609559.3.peg.429"/>
<evidence type="ECO:0000313" key="2">
    <source>
        <dbReference type="EMBL" id="AMM54947.1"/>
    </source>
</evidence>
<proteinExistence type="predicted"/>
<dbReference type="KEGG" id="pyc:TQ32_02120"/>
<organism evidence="2 3">
    <name type="scientific">Pyrococcus kukulkanii</name>
    <dbReference type="NCBI Taxonomy" id="1609559"/>
    <lineage>
        <taxon>Archaea</taxon>
        <taxon>Methanobacteriati</taxon>
        <taxon>Methanobacteriota</taxon>
        <taxon>Thermococci</taxon>
        <taxon>Thermococcales</taxon>
        <taxon>Thermococcaceae</taxon>
        <taxon>Pyrococcus</taxon>
    </lineage>
</organism>
<sequence>MKTIIAGYKGGKFAFVLFVVFSICFLLPILFIYTHASPESRKFLLIFLGFVALIFVAGFYFQHTILKQAKKAESLLSIVSISESGISFPEELEFEYGTLNMKAWWSSSGKSRSYHVSREFIPAGTARASNIPFINAEFKMLIEYEGSGFVSAPAVRILSEPYKDVVFLFLTEKGKVDANGTLVLSTDNDSAQVIVKGVEENITGRVYSTLNKARKVKIAISAPESAYEIPVAEGDNFEFSYRMLPEEKIIIAGGYEVIDPRAIKRKLGKQYVVMGHGEFILKGTLDLPFRRDVSEIMNFTVTLKEKDEWGF</sequence>
<keyword evidence="1" id="KW-0472">Membrane</keyword>
<dbReference type="AlphaFoldDB" id="A0A127BCF6"/>
<dbReference type="EMBL" id="CP010835">
    <property type="protein sequence ID" value="AMM54947.1"/>
    <property type="molecule type" value="Genomic_DNA"/>
</dbReference>
<protein>
    <submittedName>
        <fullName evidence="2">Uncharacterized protein</fullName>
    </submittedName>
</protein>
<keyword evidence="1" id="KW-0812">Transmembrane</keyword>
<dbReference type="STRING" id="1609559.TQ32_02120"/>
<accession>A0A127BCF6</accession>
<name>A0A127BCF6_9EURY</name>
<dbReference type="Proteomes" id="UP000070587">
    <property type="component" value="Chromosome"/>
</dbReference>
<reference evidence="2 3" key="2">
    <citation type="journal article" date="2016" name="Int. J. Syst. Evol. Microbiol.">
        <title>Pyrococcus kukulkanii sp. nov., a hyperthermophilic, piezophilic archaeon isolated from a deep-sea hydrothermal vent.</title>
        <authorList>
            <person name="Callac N."/>
            <person name="Oger P."/>
            <person name="Lesongeur F."/>
            <person name="Rattray J.E."/>
            <person name="Vannier P."/>
            <person name="Michoud G."/>
            <person name="Beauverger M."/>
            <person name="Gayet N."/>
            <person name="Rouxel O."/>
            <person name="Jebbar M."/>
            <person name="Godfroy A."/>
        </authorList>
    </citation>
    <scope>NUCLEOTIDE SEQUENCE [LARGE SCALE GENOMIC DNA]</scope>
    <source>
        <strain evidence="2 3">NCB100</strain>
    </source>
</reference>
<feature type="transmembrane region" description="Helical" evidence="1">
    <location>
        <begin position="43"/>
        <end position="61"/>
    </location>
</feature>
<gene>
    <name evidence="2" type="ORF">TQ32_02120</name>
</gene>
<keyword evidence="1" id="KW-1133">Transmembrane helix</keyword>
<evidence type="ECO:0000256" key="1">
    <source>
        <dbReference type="SAM" id="Phobius"/>
    </source>
</evidence>
<evidence type="ECO:0000313" key="3">
    <source>
        <dbReference type="Proteomes" id="UP000070587"/>
    </source>
</evidence>
<feature type="transmembrane region" description="Helical" evidence="1">
    <location>
        <begin position="12"/>
        <end position="31"/>
    </location>
</feature>